<dbReference type="InterPro" id="IPR000847">
    <property type="entry name" value="LysR_HTH_N"/>
</dbReference>
<keyword evidence="7" id="KW-1185">Reference proteome</keyword>
<dbReference type="CDD" id="cd05466">
    <property type="entry name" value="PBP2_LTTR_substrate"/>
    <property type="match status" value="1"/>
</dbReference>
<accession>A0A841L8X7</accession>
<evidence type="ECO:0000313" key="6">
    <source>
        <dbReference type="EMBL" id="MBB6218839.1"/>
    </source>
</evidence>
<dbReference type="PANTHER" id="PTHR30126:SF64">
    <property type="entry name" value="HTH-TYPE TRANSCRIPTIONAL REGULATOR CITR"/>
    <property type="match status" value="1"/>
</dbReference>
<dbReference type="GO" id="GO:0003700">
    <property type="term" value="F:DNA-binding transcription factor activity"/>
    <property type="evidence" value="ECO:0007669"/>
    <property type="project" value="InterPro"/>
</dbReference>
<evidence type="ECO:0000259" key="5">
    <source>
        <dbReference type="PROSITE" id="PS50931"/>
    </source>
</evidence>
<dbReference type="PANTHER" id="PTHR30126">
    <property type="entry name" value="HTH-TYPE TRANSCRIPTIONAL REGULATOR"/>
    <property type="match status" value="1"/>
</dbReference>
<sequence length="297" mass="34151">MDINFELYKVFYYAGKHLNFSEAANHLYITQSAVSQSIKQLEAKLHIQLFMRHTKKIRLTPEGESLFKYVEQAFFAIKSGERTLQAIQNLQHGEVRIAASDTICKYYLLPYLKEFHQKYPHIKIHITNRPSPVCMELLNNGVVDISVVNMLNHEAGSSLNIHPFKRIQDVFIAGKAFESLKGEKLSLKSLAGYPFLLLEKNSTTRRFLDDFLKKYEITLSPEVELDSIDLLIEFTKIGLGISYVMEDTIKDALENQDLFILELEEAVPQRQVAILTHRQIPTPLSAQRFIELLGISY</sequence>
<dbReference type="PRINTS" id="PR00039">
    <property type="entry name" value="HTHLYSR"/>
</dbReference>
<dbReference type="SUPFAM" id="SSF46785">
    <property type="entry name" value="Winged helix' DNA-binding domain"/>
    <property type="match status" value="1"/>
</dbReference>
<dbReference type="SUPFAM" id="SSF53850">
    <property type="entry name" value="Periplasmic binding protein-like II"/>
    <property type="match status" value="1"/>
</dbReference>
<comment type="caution">
    <text evidence="6">The sequence shown here is derived from an EMBL/GenBank/DDBJ whole genome shotgun (WGS) entry which is preliminary data.</text>
</comment>
<evidence type="ECO:0000256" key="4">
    <source>
        <dbReference type="ARBA" id="ARBA00023163"/>
    </source>
</evidence>
<comment type="similarity">
    <text evidence="1">Belongs to the LysR transcriptional regulatory family.</text>
</comment>
<keyword evidence="3 6" id="KW-0238">DNA-binding</keyword>
<evidence type="ECO:0000313" key="7">
    <source>
        <dbReference type="Proteomes" id="UP000579281"/>
    </source>
</evidence>
<dbReference type="Gene3D" id="1.10.10.10">
    <property type="entry name" value="Winged helix-like DNA-binding domain superfamily/Winged helix DNA-binding domain"/>
    <property type="match status" value="1"/>
</dbReference>
<dbReference type="GO" id="GO:0000976">
    <property type="term" value="F:transcription cis-regulatory region binding"/>
    <property type="evidence" value="ECO:0007669"/>
    <property type="project" value="TreeGrafter"/>
</dbReference>
<dbReference type="InterPro" id="IPR036388">
    <property type="entry name" value="WH-like_DNA-bd_sf"/>
</dbReference>
<protein>
    <submittedName>
        <fullName evidence="6">DNA-binding transcriptional LysR family regulator</fullName>
    </submittedName>
</protein>
<dbReference type="InterPro" id="IPR036390">
    <property type="entry name" value="WH_DNA-bd_sf"/>
</dbReference>
<dbReference type="FunFam" id="1.10.10.10:FF:000001">
    <property type="entry name" value="LysR family transcriptional regulator"/>
    <property type="match status" value="1"/>
</dbReference>
<keyword evidence="4" id="KW-0804">Transcription</keyword>
<evidence type="ECO:0000256" key="2">
    <source>
        <dbReference type="ARBA" id="ARBA00023015"/>
    </source>
</evidence>
<keyword evidence="2" id="KW-0805">Transcription regulation</keyword>
<reference evidence="6 7" key="1">
    <citation type="submission" date="2020-08" db="EMBL/GenBank/DDBJ databases">
        <title>Genomic Encyclopedia of Type Strains, Phase IV (KMG-IV): sequencing the most valuable type-strain genomes for metagenomic binning, comparative biology and taxonomic classification.</title>
        <authorList>
            <person name="Goeker M."/>
        </authorList>
    </citation>
    <scope>NUCLEOTIDE SEQUENCE [LARGE SCALE GENOMIC DNA]</scope>
    <source>
        <strain evidence="6 7">DSM 103526</strain>
    </source>
</reference>
<name>A0A841L8X7_9FIRM</name>
<dbReference type="RefSeq" id="WP_184313682.1">
    <property type="nucleotide sequence ID" value="NZ_JACHEN010000051.1"/>
</dbReference>
<dbReference type="Pfam" id="PF00126">
    <property type="entry name" value="HTH_1"/>
    <property type="match status" value="1"/>
</dbReference>
<dbReference type="EMBL" id="JACHEN010000051">
    <property type="protein sequence ID" value="MBB6218839.1"/>
    <property type="molecule type" value="Genomic_DNA"/>
</dbReference>
<evidence type="ECO:0000256" key="1">
    <source>
        <dbReference type="ARBA" id="ARBA00009437"/>
    </source>
</evidence>
<dbReference type="Gene3D" id="3.40.190.290">
    <property type="match status" value="1"/>
</dbReference>
<gene>
    <name evidence="6" type="ORF">HNQ80_005014</name>
</gene>
<evidence type="ECO:0000256" key="3">
    <source>
        <dbReference type="ARBA" id="ARBA00023125"/>
    </source>
</evidence>
<organism evidence="6 7">
    <name type="scientific">Anaerosolibacter carboniphilus</name>
    <dbReference type="NCBI Taxonomy" id="1417629"/>
    <lineage>
        <taxon>Bacteria</taxon>
        <taxon>Bacillati</taxon>
        <taxon>Bacillota</taxon>
        <taxon>Clostridia</taxon>
        <taxon>Peptostreptococcales</taxon>
        <taxon>Thermotaleaceae</taxon>
        <taxon>Anaerosolibacter</taxon>
    </lineage>
</organism>
<proteinExistence type="inferred from homology"/>
<feature type="domain" description="HTH lysR-type" evidence="5">
    <location>
        <begin position="3"/>
        <end position="60"/>
    </location>
</feature>
<dbReference type="Pfam" id="PF03466">
    <property type="entry name" value="LysR_substrate"/>
    <property type="match status" value="1"/>
</dbReference>
<dbReference type="Proteomes" id="UP000579281">
    <property type="component" value="Unassembled WGS sequence"/>
</dbReference>
<dbReference type="PROSITE" id="PS50931">
    <property type="entry name" value="HTH_LYSR"/>
    <property type="match status" value="1"/>
</dbReference>
<dbReference type="AlphaFoldDB" id="A0A841L8X7"/>
<dbReference type="InterPro" id="IPR005119">
    <property type="entry name" value="LysR_subst-bd"/>
</dbReference>